<proteinExistence type="predicted"/>
<dbReference type="WBParaSite" id="ALUE_0000906101-mRNA-1">
    <property type="protein sequence ID" value="ALUE_0000906101-mRNA-1"/>
    <property type="gene ID" value="ALUE_0000906101"/>
</dbReference>
<reference evidence="2" key="1">
    <citation type="submission" date="2017-02" db="UniProtKB">
        <authorList>
            <consortium name="WormBaseParasite"/>
        </authorList>
    </citation>
    <scope>IDENTIFICATION</scope>
</reference>
<evidence type="ECO:0000313" key="1">
    <source>
        <dbReference type="Proteomes" id="UP000036681"/>
    </source>
</evidence>
<sequence length="94" mass="9975">MSNSAAARPSSGGTGIRSFFSKLRKPSDLQMSATQLVDLPVDSPIGDVLCRGWLVWEDKGGGGGASAHTMYALRAFFISQSSTYVEVELCEASD</sequence>
<name>A0A0M3HZE4_ASCLU</name>
<protein>
    <submittedName>
        <fullName evidence="2">Uncharacterized protein</fullName>
    </submittedName>
</protein>
<keyword evidence="1" id="KW-1185">Reference proteome</keyword>
<evidence type="ECO:0000313" key="2">
    <source>
        <dbReference type="WBParaSite" id="ALUE_0000906101-mRNA-1"/>
    </source>
</evidence>
<accession>A0A0M3HZE4</accession>
<dbReference type="Proteomes" id="UP000036681">
    <property type="component" value="Unplaced"/>
</dbReference>
<dbReference type="AlphaFoldDB" id="A0A0M3HZE4"/>
<organism evidence="1 2">
    <name type="scientific">Ascaris lumbricoides</name>
    <name type="common">Giant roundworm</name>
    <dbReference type="NCBI Taxonomy" id="6252"/>
    <lineage>
        <taxon>Eukaryota</taxon>
        <taxon>Metazoa</taxon>
        <taxon>Ecdysozoa</taxon>
        <taxon>Nematoda</taxon>
        <taxon>Chromadorea</taxon>
        <taxon>Rhabditida</taxon>
        <taxon>Spirurina</taxon>
        <taxon>Ascaridomorpha</taxon>
        <taxon>Ascaridoidea</taxon>
        <taxon>Ascarididae</taxon>
        <taxon>Ascaris</taxon>
    </lineage>
</organism>